<keyword evidence="7 10" id="KW-0472">Membrane</keyword>
<dbReference type="GO" id="GO:0005886">
    <property type="term" value="C:plasma membrane"/>
    <property type="evidence" value="ECO:0007669"/>
    <property type="project" value="TreeGrafter"/>
</dbReference>
<proteinExistence type="inferred from homology"/>
<name>W9ZF42_9EURO</name>
<feature type="transmembrane region" description="Helical" evidence="10">
    <location>
        <begin position="167"/>
        <end position="190"/>
    </location>
</feature>
<gene>
    <name evidence="11" type="ORF">A1O3_01681</name>
</gene>
<dbReference type="GO" id="GO:0004932">
    <property type="term" value="F:mating-type factor pheromone receptor activity"/>
    <property type="evidence" value="ECO:0007669"/>
    <property type="project" value="InterPro"/>
</dbReference>
<feature type="transmembrane region" description="Helical" evidence="10">
    <location>
        <begin position="272"/>
        <end position="288"/>
    </location>
</feature>
<evidence type="ECO:0000256" key="6">
    <source>
        <dbReference type="ARBA" id="ARBA00023040"/>
    </source>
</evidence>
<dbReference type="GeneID" id="19165814"/>
<dbReference type="AlphaFoldDB" id="W9ZF42"/>
<dbReference type="CDD" id="cd14966">
    <property type="entry name" value="7tmD_STE3"/>
    <property type="match status" value="1"/>
</dbReference>
<feature type="transmembrane region" description="Helical" evidence="10">
    <location>
        <begin position="119"/>
        <end position="140"/>
    </location>
</feature>
<feature type="transmembrane region" description="Helical" evidence="10">
    <location>
        <begin position="211"/>
        <end position="234"/>
    </location>
</feature>
<evidence type="ECO:0000256" key="3">
    <source>
        <dbReference type="ARBA" id="ARBA00022507"/>
    </source>
</evidence>
<keyword evidence="9" id="KW-0807">Transducer</keyword>
<dbReference type="PANTHER" id="PTHR28097">
    <property type="entry name" value="PHEROMONE A FACTOR RECEPTOR"/>
    <property type="match status" value="1"/>
</dbReference>
<dbReference type="STRING" id="1182542.W9ZF42"/>
<keyword evidence="8" id="KW-0675">Receptor</keyword>
<keyword evidence="4 10" id="KW-0812">Transmembrane</keyword>
<keyword evidence="3" id="KW-0589">Pheromone response</keyword>
<evidence type="ECO:0000313" key="12">
    <source>
        <dbReference type="Proteomes" id="UP000019478"/>
    </source>
</evidence>
<dbReference type="GO" id="GO:0000750">
    <property type="term" value="P:pheromone-dependent signal transduction involved in conjugation with cellular fusion"/>
    <property type="evidence" value="ECO:0007669"/>
    <property type="project" value="TreeGrafter"/>
</dbReference>
<feature type="transmembrane region" description="Helical" evidence="10">
    <location>
        <begin position="78"/>
        <end position="98"/>
    </location>
</feature>
<protein>
    <recommendedName>
        <fullName evidence="13">Pheromone a factor receptor</fullName>
    </recommendedName>
</protein>
<dbReference type="Pfam" id="PF02076">
    <property type="entry name" value="STE3"/>
    <property type="match status" value="1"/>
</dbReference>
<evidence type="ECO:0000256" key="5">
    <source>
        <dbReference type="ARBA" id="ARBA00022989"/>
    </source>
</evidence>
<keyword evidence="12" id="KW-1185">Reference proteome</keyword>
<evidence type="ECO:0000256" key="1">
    <source>
        <dbReference type="ARBA" id="ARBA00004141"/>
    </source>
</evidence>
<dbReference type="RefSeq" id="XP_007730014.1">
    <property type="nucleotide sequence ID" value="XM_007731824.1"/>
</dbReference>
<evidence type="ECO:0000313" key="11">
    <source>
        <dbReference type="EMBL" id="EXJ93124.1"/>
    </source>
</evidence>
<dbReference type="PRINTS" id="PR00899">
    <property type="entry name" value="GPCRSTE3"/>
</dbReference>
<dbReference type="HOGENOM" id="CLU_027592_3_2_1"/>
<evidence type="ECO:0000256" key="10">
    <source>
        <dbReference type="SAM" id="Phobius"/>
    </source>
</evidence>
<comment type="caution">
    <text evidence="11">The sequence shown here is derived from an EMBL/GenBank/DDBJ whole genome shotgun (WGS) entry which is preliminary data.</text>
</comment>
<evidence type="ECO:0000256" key="9">
    <source>
        <dbReference type="ARBA" id="ARBA00023224"/>
    </source>
</evidence>
<feature type="transmembrane region" description="Helical" evidence="10">
    <location>
        <begin position="34"/>
        <end position="58"/>
    </location>
</feature>
<evidence type="ECO:0000256" key="4">
    <source>
        <dbReference type="ARBA" id="ARBA00022692"/>
    </source>
</evidence>
<dbReference type="InterPro" id="IPR001499">
    <property type="entry name" value="GPCR_STE3"/>
</dbReference>
<evidence type="ECO:0008006" key="13">
    <source>
        <dbReference type="Google" id="ProtNLM"/>
    </source>
</evidence>
<comment type="subcellular location">
    <subcellularLocation>
        <location evidence="1">Membrane</location>
        <topology evidence="1">Multi-pass membrane protein</topology>
    </subcellularLocation>
</comment>
<keyword evidence="5 10" id="KW-1133">Transmembrane helix</keyword>
<feature type="transmembrane region" description="Helical" evidence="10">
    <location>
        <begin position="6"/>
        <end position="27"/>
    </location>
</feature>
<keyword evidence="6" id="KW-0297">G-protein coupled receptor</keyword>
<dbReference type="OrthoDB" id="2874149at2759"/>
<accession>W9ZF42</accession>
<evidence type="ECO:0000256" key="8">
    <source>
        <dbReference type="ARBA" id="ARBA00023170"/>
    </source>
</evidence>
<dbReference type="EMBL" id="AMGY01000001">
    <property type="protein sequence ID" value="EXJ93124.1"/>
    <property type="molecule type" value="Genomic_DNA"/>
</dbReference>
<evidence type="ECO:0000256" key="7">
    <source>
        <dbReference type="ARBA" id="ARBA00023136"/>
    </source>
</evidence>
<sequence>MPWIAPGITIPAVALLACLVSIPPLLVHFKARNFAATVLILGVTILNVQNFANAIIWASQDRYSWWNGKILCDIEVKLYIGIAVAADGAVASIFRQTAMILDTDRMTVAPSPQQRRSRLAVEILLCIMLPVLVMAAHYLVQNDRYWLTTSAGCTPAFDTCWPTLLLIFLWPVLVCLMGSIYCALSVIRLWRHRKEMSSVLSSTPGVTSSRFLRLFALGFTLLLGYCPLAILAFAENVSIPRHRYSWAFIHPPDWAERIILVPSTERLTFDRWAQIATGFLFFLFFGLGKEATQIYHSWLKMTQRWLPTRCMFRGKHHPHQLGAGVLPRAEFALT</sequence>
<reference evidence="11 12" key="1">
    <citation type="submission" date="2013-03" db="EMBL/GenBank/DDBJ databases">
        <title>The Genome Sequence of Capronia epimyces CBS 606.96.</title>
        <authorList>
            <consortium name="The Broad Institute Genomics Platform"/>
            <person name="Cuomo C."/>
            <person name="de Hoog S."/>
            <person name="Gorbushina A."/>
            <person name="Walker B."/>
            <person name="Young S.K."/>
            <person name="Zeng Q."/>
            <person name="Gargeya S."/>
            <person name="Fitzgerald M."/>
            <person name="Haas B."/>
            <person name="Abouelleil A."/>
            <person name="Allen A.W."/>
            <person name="Alvarado L."/>
            <person name="Arachchi H.M."/>
            <person name="Berlin A.M."/>
            <person name="Chapman S.B."/>
            <person name="Gainer-Dewar J."/>
            <person name="Goldberg J."/>
            <person name="Griggs A."/>
            <person name="Gujja S."/>
            <person name="Hansen M."/>
            <person name="Howarth C."/>
            <person name="Imamovic A."/>
            <person name="Ireland A."/>
            <person name="Larimer J."/>
            <person name="McCowan C."/>
            <person name="Murphy C."/>
            <person name="Pearson M."/>
            <person name="Poon T.W."/>
            <person name="Priest M."/>
            <person name="Roberts A."/>
            <person name="Saif S."/>
            <person name="Shea T."/>
            <person name="Sisk P."/>
            <person name="Sykes S."/>
            <person name="Wortman J."/>
            <person name="Nusbaum C."/>
            <person name="Birren B."/>
        </authorList>
    </citation>
    <scope>NUCLEOTIDE SEQUENCE [LARGE SCALE GENOMIC DNA]</scope>
    <source>
        <strain evidence="11 12">CBS 606.96</strain>
    </source>
</reference>
<dbReference type="Proteomes" id="UP000019478">
    <property type="component" value="Unassembled WGS sequence"/>
</dbReference>
<dbReference type="PANTHER" id="PTHR28097:SF1">
    <property type="entry name" value="PHEROMONE A FACTOR RECEPTOR"/>
    <property type="match status" value="1"/>
</dbReference>
<organism evidence="11 12">
    <name type="scientific">Capronia epimyces CBS 606.96</name>
    <dbReference type="NCBI Taxonomy" id="1182542"/>
    <lineage>
        <taxon>Eukaryota</taxon>
        <taxon>Fungi</taxon>
        <taxon>Dikarya</taxon>
        <taxon>Ascomycota</taxon>
        <taxon>Pezizomycotina</taxon>
        <taxon>Eurotiomycetes</taxon>
        <taxon>Chaetothyriomycetidae</taxon>
        <taxon>Chaetothyriales</taxon>
        <taxon>Herpotrichiellaceae</taxon>
        <taxon>Capronia</taxon>
    </lineage>
</organism>
<evidence type="ECO:0000256" key="2">
    <source>
        <dbReference type="ARBA" id="ARBA00011085"/>
    </source>
</evidence>
<comment type="similarity">
    <text evidence="2">Belongs to the G-protein coupled receptor 4 family.</text>
</comment>
<dbReference type="eggNOG" id="ENOG502S44N">
    <property type="taxonomic scope" value="Eukaryota"/>
</dbReference>